<dbReference type="EMBL" id="CP001087">
    <property type="protein sequence ID" value="ACN14316.1"/>
    <property type="molecule type" value="Genomic_DNA"/>
</dbReference>
<protein>
    <recommendedName>
        <fullName evidence="3">PilZ domain-containing protein</fullName>
    </recommendedName>
</protein>
<dbReference type="STRING" id="177437.HRM2_12040"/>
<proteinExistence type="predicted"/>
<organism evidence="1 2">
    <name type="scientific">Desulforapulum autotrophicum (strain ATCC 43914 / DSM 3382 / VKM B-1955 / HRM2)</name>
    <name type="common">Desulfobacterium autotrophicum</name>
    <dbReference type="NCBI Taxonomy" id="177437"/>
    <lineage>
        <taxon>Bacteria</taxon>
        <taxon>Pseudomonadati</taxon>
        <taxon>Thermodesulfobacteriota</taxon>
        <taxon>Desulfobacteria</taxon>
        <taxon>Desulfobacterales</taxon>
        <taxon>Desulfobacteraceae</taxon>
        <taxon>Desulforapulum</taxon>
    </lineage>
</organism>
<name>C0QM10_DESAH</name>
<evidence type="ECO:0000313" key="1">
    <source>
        <dbReference type="EMBL" id="ACN14316.1"/>
    </source>
</evidence>
<evidence type="ECO:0008006" key="3">
    <source>
        <dbReference type="Google" id="ProtNLM"/>
    </source>
</evidence>
<dbReference type="HOGENOM" id="CLU_2179549_0_0_7"/>
<evidence type="ECO:0000313" key="2">
    <source>
        <dbReference type="Proteomes" id="UP000000442"/>
    </source>
</evidence>
<dbReference type="eggNOG" id="ENOG5033DWX">
    <property type="taxonomic scope" value="Bacteria"/>
</dbReference>
<keyword evidence="2" id="KW-1185">Reference proteome</keyword>
<dbReference type="Proteomes" id="UP000000442">
    <property type="component" value="Chromosome"/>
</dbReference>
<gene>
    <name evidence="1" type="ordered locus">HRM2_12040</name>
</gene>
<dbReference type="OrthoDB" id="5421595at2"/>
<dbReference type="AlphaFoldDB" id="C0QM10"/>
<reference evidence="1 2" key="1">
    <citation type="journal article" date="2009" name="Environ. Microbiol.">
        <title>Genome sequence of Desulfobacterium autotrophicum HRM2, a marine sulfate reducer oxidizing organic carbon completely to carbon dioxide.</title>
        <authorList>
            <person name="Strittmatter A.W."/>
            <person name="Liesegang H."/>
            <person name="Rabus R."/>
            <person name="Decker I."/>
            <person name="Amann J."/>
            <person name="Andres S."/>
            <person name="Henne A."/>
            <person name="Fricke W.F."/>
            <person name="Martinez-Arias R."/>
            <person name="Bartels D."/>
            <person name="Goesmann A."/>
            <person name="Krause L."/>
            <person name="Puehler A."/>
            <person name="Klenk H.P."/>
            <person name="Richter M."/>
            <person name="Schuler M."/>
            <person name="Gloeckner F.O."/>
            <person name="Meyerdierks A."/>
            <person name="Gottschalk G."/>
            <person name="Amann R."/>
        </authorList>
    </citation>
    <scope>NUCLEOTIDE SEQUENCE [LARGE SCALE GENOMIC DNA]</scope>
    <source>
        <strain evidence="2">ATCC 43914 / DSM 3382 / HRM2</strain>
    </source>
</reference>
<accession>C0QM10</accession>
<sequence>MEPFPEKRKYQRHLHKSPIDLYRIDYKNNRYSAEMIDYCYTGLSLMTNEKLVLGELVYVEVKNCDSTIPFPTEKANYSGIVRWGIRYPLTNTETNSLYKYGIEFSTNSH</sequence>
<dbReference type="RefSeq" id="WP_015903105.1">
    <property type="nucleotide sequence ID" value="NC_012108.1"/>
</dbReference>
<dbReference type="KEGG" id="dat:HRM2_12040"/>